<dbReference type="GO" id="GO:0045547">
    <property type="term" value="F:ditrans,polycis-polyprenyl diphosphate synthase [(2E,6E)-farnesyl diphosphate specific] activity"/>
    <property type="evidence" value="ECO:0007669"/>
    <property type="project" value="TreeGrafter"/>
</dbReference>
<feature type="binding site" evidence="2">
    <location>
        <position position="55"/>
    </location>
    <ligand>
        <name>substrate</name>
    </ligand>
</feature>
<protein>
    <recommendedName>
        <fullName evidence="2">Isoprenyl transferase</fullName>
        <ecNumber evidence="2">2.5.1.-</ecNumber>
    </recommendedName>
</protein>
<evidence type="ECO:0000256" key="1">
    <source>
        <dbReference type="ARBA" id="ARBA00022679"/>
    </source>
</evidence>
<feature type="binding site" evidence="2">
    <location>
        <position position="50"/>
    </location>
    <ligand>
        <name>Mg(2+)</name>
        <dbReference type="ChEBI" id="CHEBI:18420"/>
    </ligand>
</feature>
<dbReference type="HAMAP" id="MF_01139">
    <property type="entry name" value="ISPT"/>
    <property type="match status" value="1"/>
</dbReference>
<dbReference type="InterPro" id="IPR036424">
    <property type="entry name" value="UPP_synth-like_sf"/>
</dbReference>
<feature type="binding site" evidence="2">
    <location>
        <position position="219"/>
    </location>
    <ligand>
        <name>substrate</name>
    </ligand>
</feature>
<feature type="binding site" evidence="2">
    <location>
        <position position="238"/>
    </location>
    <ligand>
        <name>Mg(2+)</name>
        <dbReference type="ChEBI" id="CHEBI:18420"/>
    </ligand>
</feature>
<dbReference type="Proteomes" id="UP000249818">
    <property type="component" value="Chromosome BARAN1"/>
</dbReference>
<keyword evidence="4" id="KW-1185">Reference proteome</keyword>
<proteinExistence type="inferred from homology"/>
<evidence type="ECO:0000256" key="2">
    <source>
        <dbReference type="HAMAP-Rule" id="MF_01139"/>
    </source>
</evidence>
<dbReference type="CDD" id="cd00475">
    <property type="entry name" value="Cis_IPPS"/>
    <property type="match status" value="1"/>
</dbReference>
<feature type="active site" evidence="2">
    <location>
        <position position="50"/>
    </location>
</feature>
<keyword evidence="2" id="KW-0479">Metal-binding</keyword>
<dbReference type="SUPFAM" id="SSF64005">
    <property type="entry name" value="Undecaprenyl diphosphate synthase"/>
    <property type="match status" value="1"/>
</dbReference>
<dbReference type="Gene3D" id="3.40.1180.10">
    <property type="entry name" value="Decaprenyl diphosphate synthase-like"/>
    <property type="match status" value="1"/>
</dbReference>
<reference evidence="4" key="1">
    <citation type="submission" date="2018-05" db="EMBL/GenBank/DDBJ databases">
        <authorList>
            <person name="Hao L."/>
        </authorList>
    </citation>
    <scope>NUCLEOTIDE SEQUENCE [LARGE SCALE GENOMIC DNA]</scope>
</reference>
<accession>A0A2X3KKT1</accession>
<sequence length="273" mass="30063">MGIRAEDGVVMIPGGVDAARGDSRGPATDGDLLEAVRARSLPGHVALIMDGNGRWAQARGLPRLEGHRRGVAAAERVVRFVAEERLFPCLSLFAFSTENWNRPPEEVESLFTLLEQFIRARGDEFVERGARLEVLGAIGALPASLRQAIVEIEERTRGGDALHLVVGINFGGRWSILEGVRQAMALARKGDLTPDALDNAAFSRLLPTAGLPEPDLIVRTGEEKRISNFYLWEAAYSELYFTPTLWPDFDEKALLLAIQDFQGRRRRFGGGTQ</sequence>
<feature type="binding site" evidence="2">
    <location>
        <position position="63"/>
    </location>
    <ligand>
        <name>substrate</name>
    </ligand>
</feature>
<dbReference type="EC" id="2.5.1.-" evidence="2"/>
<dbReference type="Pfam" id="PF01255">
    <property type="entry name" value="Prenyltransf"/>
    <property type="match status" value="1"/>
</dbReference>
<dbReference type="PANTHER" id="PTHR10291:SF0">
    <property type="entry name" value="DEHYDRODOLICHYL DIPHOSPHATE SYNTHASE 2"/>
    <property type="match status" value="1"/>
</dbReference>
<comment type="cofactor">
    <cofactor evidence="2">
        <name>Mg(2+)</name>
        <dbReference type="ChEBI" id="CHEBI:18420"/>
    </cofactor>
    <text evidence="2">Binds 2 magnesium ions per subunit.</text>
</comment>
<evidence type="ECO:0000313" key="4">
    <source>
        <dbReference type="Proteomes" id="UP000249818"/>
    </source>
</evidence>
<dbReference type="PANTHER" id="PTHR10291">
    <property type="entry name" value="DEHYDRODOLICHYL DIPHOSPHATE SYNTHASE FAMILY MEMBER"/>
    <property type="match status" value="1"/>
</dbReference>
<dbReference type="KEGG" id="bana:BARAN1_1018"/>
<dbReference type="InterPro" id="IPR001441">
    <property type="entry name" value="UPP_synth-like"/>
</dbReference>
<dbReference type="GO" id="GO:0000287">
    <property type="term" value="F:magnesium ion binding"/>
    <property type="evidence" value="ECO:0007669"/>
    <property type="project" value="UniProtKB-UniRule"/>
</dbReference>
<comment type="function">
    <text evidence="2">Catalyzes the condensation of isopentenyl diphosphate (IPP) with allylic pyrophosphates generating different type of terpenoids.</text>
</comment>
<dbReference type="NCBIfam" id="TIGR00055">
    <property type="entry name" value="uppS"/>
    <property type="match status" value="1"/>
</dbReference>
<keyword evidence="1 2" id="KW-0808">Transferase</keyword>
<feature type="binding site" evidence="2">
    <location>
        <position position="100"/>
    </location>
    <ligand>
        <name>substrate</name>
    </ligand>
</feature>
<feature type="binding site" evidence="2">
    <location>
        <position position="102"/>
    </location>
    <ligand>
        <name>substrate</name>
    </ligand>
</feature>
<evidence type="ECO:0000313" key="3">
    <source>
        <dbReference type="EMBL" id="SQD93042.1"/>
    </source>
</evidence>
<feature type="binding site" evidence="2">
    <location>
        <begin position="225"/>
        <end position="227"/>
    </location>
    <ligand>
        <name>substrate</name>
    </ligand>
</feature>
<dbReference type="RefSeq" id="WP_269460761.1">
    <property type="nucleotide sequence ID" value="NZ_LS483254.1"/>
</dbReference>
<name>A0A2X3KKT1_9BACT</name>
<organism evidence="3 4">
    <name type="scientific">Candidatus Bipolaricaulis anaerobius</name>
    <dbReference type="NCBI Taxonomy" id="2026885"/>
    <lineage>
        <taxon>Bacteria</taxon>
        <taxon>Candidatus Bipolaricaulota</taxon>
        <taxon>Candidatus Bipolaricaulia</taxon>
        <taxon>Candidatus Bipolaricaulales</taxon>
        <taxon>Candidatus Bipolaricaulaceae</taxon>
        <taxon>Candidatus Bipolaricaulis</taxon>
    </lineage>
</organism>
<dbReference type="AlphaFoldDB" id="A0A2X3KKT1"/>
<gene>
    <name evidence="3" type="primary">ispU</name>
    <name evidence="3" type="ORF">BARAN1_1018</name>
</gene>
<feature type="active site" description="Proton acceptor" evidence="2">
    <location>
        <position position="99"/>
    </location>
</feature>
<keyword evidence="2" id="KW-0460">Magnesium</keyword>
<dbReference type="GO" id="GO:0016094">
    <property type="term" value="P:polyprenol biosynthetic process"/>
    <property type="evidence" value="ECO:0007669"/>
    <property type="project" value="TreeGrafter"/>
</dbReference>
<comment type="subunit">
    <text evidence="2">Homodimer.</text>
</comment>
<comment type="similarity">
    <text evidence="2">Belongs to the UPP synthase family.</text>
</comment>
<feature type="binding site" evidence="2">
    <location>
        <begin position="96"/>
        <end position="98"/>
    </location>
    <ligand>
        <name>substrate</name>
    </ligand>
</feature>
<dbReference type="EMBL" id="LS483254">
    <property type="protein sequence ID" value="SQD93042.1"/>
    <property type="molecule type" value="Genomic_DNA"/>
</dbReference>
<feature type="binding site" evidence="2">
    <location>
        <position position="67"/>
    </location>
    <ligand>
        <name>substrate</name>
    </ligand>
</feature>
<feature type="binding site" evidence="2">
    <location>
        <begin position="51"/>
        <end position="54"/>
    </location>
    <ligand>
        <name>substrate</name>
    </ligand>
</feature>